<evidence type="ECO:0000259" key="7">
    <source>
        <dbReference type="Pfam" id="PF09210"/>
    </source>
</evidence>
<dbReference type="InterPro" id="IPR040042">
    <property type="entry name" value="Branching_enz_MT3115-like"/>
</dbReference>
<dbReference type="InterPro" id="IPR028995">
    <property type="entry name" value="Glyco_hydro_57/38_cen_sf"/>
</dbReference>
<name>A0A0S3QUJ6_THET7</name>
<evidence type="ECO:0000256" key="3">
    <source>
        <dbReference type="PIRSR" id="PIRSR640042-1"/>
    </source>
</evidence>
<reference evidence="9" key="1">
    <citation type="journal article" date="2018" name="Science">
        <title>A primordial and reversible TCA cycle in a facultatively chemolithoautotrophic thermophile.</title>
        <authorList>
            <person name="Nunoura T."/>
            <person name="Chikaraishi Y."/>
            <person name="Izaki R."/>
            <person name="Suwa T."/>
            <person name="Sato T."/>
            <person name="Harada T."/>
            <person name="Mori K."/>
            <person name="Kato Y."/>
            <person name="Miyazaki M."/>
            <person name="Shimamura S."/>
            <person name="Yanagawa K."/>
            <person name="Shuto A."/>
            <person name="Ohkouchi N."/>
            <person name="Fujita N."/>
            <person name="Takaki Y."/>
            <person name="Atomi H."/>
            <person name="Takai K."/>
        </authorList>
    </citation>
    <scope>NUCLEOTIDE SEQUENCE [LARGE SCALE GENOMIC DNA]</scope>
    <source>
        <strain evidence="9">DSM 17441 / JCM 13301 / NBRC 103674 / ABI70S6</strain>
    </source>
</reference>
<feature type="binding site" evidence="4">
    <location>
        <position position="261"/>
    </location>
    <ligand>
        <name>substrate</name>
    </ligand>
</feature>
<dbReference type="Gene3D" id="3.20.110.10">
    <property type="entry name" value="Glycoside hydrolase 38, N terminal domain"/>
    <property type="match status" value="1"/>
</dbReference>
<dbReference type="PATRIC" id="fig|1298851.3.peg.1267"/>
<gene>
    <name evidence="8" type="ORF">TST_1205</name>
</gene>
<evidence type="ECO:0000256" key="4">
    <source>
        <dbReference type="PIRSR" id="PIRSR640042-2"/>
    </source>
</evidence>
<dbReference type="Pfam" id="PF09210">
    <property type="entry name" value="BE_C"/>
    <property type="match status" value="1"/>
</dbReference>
<evidence type="ECO:0000313" key="8">
    <source>
        <dbReference type="EMBL" id="BAT71996.1"/>
    </source>
</evidence>
<dbReference type="GO" id="GO:0005576">
    <property type="term" value="C:extracellular region"/>
    <property type="evidence" value="ECO:0007669"/>
    <property type="project" value="TreeGrafter"/>
</dbReference>
<evidence type="ECO:0000256" key="2">
    <source>
        <dbReference type="ARBA" id="ARBA00023277"/>
    </source>
</evidence>
<feature type="domain" description="1,4-alpha-glucan branching enzyme C-terminal" evidence="7">
    <location>
        <begin position="433"/>
        <end position="525"/>
    </location>
</feature>
<dbReference type="Gene3D" id="1.20.1430.10">
    <property type="entry name" value="Families 57/38 glycoside transferase, middle domain"/>
    <property type="match status" value="1"/>
</dbReference>
<feature type="binding site" evidence="4">
    <location>
        <position position="467"/>
    </location>
    <ligand>
        <name>substrate</name>
    </ligand>
</feature>
<sequence length="529" mass="62221">MGKPKGYFMLVLHHHLPFVKHPEYEFFLEEHWLFEAIVETYIPLLMMLRRLEQKGVEFRITVSLTPPLCEMLVDSFLMDKFRKYLDRTIALTEKEMERTKRDATLNVLARFYNERLLKIREFFEDWLKGNVLEGYKYFQSQGKMEIITCAATHGVLPLLQPMEKAVECQIKVAVKNYRKHFGTNPFGIWLPECAYYPEVEGILKKYGIRYFFLDTHGVACGRPSPRYGVYSPVETPCGLLALGRDPESTKQVWSSKEGYPGDPWYRDFYRDIGFDLPEEYIKPFISPDGTRIYTGIKYHRVTGDVDLGEKEIYNREKALERVKEHANHFHFCKAKQMEYLNVSLGIEPLIVAPYDAELFGHWWFEGVEFLEALFENFQKYGVVRPVLLSEYLERTQHIPVSQPAVSSWGDKGYFDVWVNGETDWIYRHLTAMAMVMDMVKEKVGANNTLKPVGDQLLRELLLAQSSDWPFLISTKTAKEYAINRLKFHIQNFNRLFKELLSEKIDQEFLERLSFKDSIFPELDVTWDWP</sequence>
<feature type="active site" description="Nucleophile" evidence="3">
    <location>
        <position position="192"/>
    </location>
</feature>
<keyword evidence="2 5" id="KW-0119">Carbohydrate metabolism</keyword>
<dbReference type="Proteomes" id="UP000063234">
    <property type="component" value="Chromosome"/>
</dbReference>
<dbReference type="KEGG" id="ttk:TST_1205"/>
<dbReference type="Pfam" id="PF03065">
    <property type="entry name" value="Glyco_hydro_57"/>
    <property type="match status" value="1"/>
</dbReference>
<keyword evidence="8" id="KW-0378">Hydrolase</keyword>
<dbReference type="EMBL" id="AP013035">
    <property type="protein sequence ID" value="BAT71996.1"/>
    <property type="molecule type" value="Genomic_DNA"/>
</dbReference>
<accession>A0A0S3QUJ6</accession>
<comment type="similarity">
    <text evidence="1 5">Belongs to the glycosyl hydrolase 57 family.</text>
</comment>
<feature type="binding site" evidence="4">
    <location>
        <position position="244"/>
    </location>
    <ligand>
        <name>substrate</name>
    </ligand>
</feature>
<evidence type="ECO:0000256" key="1">
    <source>
        <dbReference type="ARBA" id="ARBA00006821"/>
    </source>
</evidence>
<dbReference type="AlphaFoldDB" id="A0A0S3QUJ6"/>
<dbReference type="InterPro" id="IPR037090">
    <property type="entry name" value="57_glycoside_trans_central"/>
</dbReference>
<dbReference type="PANTHER" id="PTHR41695:SF1">
    <property type="entry name" value="1,4-ALPHA-GLUCAN BRANCHING ENZYME TK1436"/>
    <property type="match status" value="1"/>
</dbReference>
<evidence type="ECO:0000259" key="6">
    <source>
        <dbReference type="Pfam" id="PF03065"/>
    </source>
</evidence>
<proteinExistence type="inferred from homology"/>
<dbReference type="InterPro" id="IPR027291">
    <property type="entry name" value="Glyco_hydro_38_N_sf"/>
</dbReference>
<dbReference type="CDD" id="cd10792">
    <property type="entry name" value="GH57N_AmyC_like"/>
    <property type="match status" value="1"/>
</dbReference>
<dbReference type="OrthoDB" id="9803279at2"/>
<organism evidence="8 9">
    <name type="scientific">Thermosulfidibacter takaii (strain DSM 17441 / JCM 13301 / NBRC 103674 / ABI70S6)</name>
    <dbReference type="NCBI Taxonomy" id="1298851"/>
    <lineage>
        <taxon>Bacteria</taxon>
        <taxon>Pseudomonadati</taxon>
        <taxon>Thermosulfidibacterota</taxon>
        <taxon>Thermosulfidibacteria</taxon>
        <taxon>Thermosulfidibacterales</taxon>
        <taxon>Thermosulfidibacteraceae</taxon>
    </lineage>
</organism>
<evidence type="ECO:0000313" key="9">
    <source>
        <dbReference type="Proteomes" id="UP000063234"/>
    </source>
</evidence>
<dbReference type="InterPro" id="IPR011330">
    <property type="entry name" value="Glyco_hydro/deAcase_b/a-brl"/>
</dbReference>
<dbReference type="GO" id="GO:0003844">
    <property type="term" value="F:1,4-alpha-glucan branching enzyme activity"/>
    <property type="evidence" value="ECO:0007669"/>
    <property type="project" value="InterPro"/>
</dbReference>
<dbReference type="PANTHER" id="PTHR41695">
    <property type="entry name" value="1,4-ALPHA-GLUCAN BRANCHING ENZYME RV3031-RELATED"/>
    <property type="match status" value="1"/>
</dbReference>
<evidence type="ECO:0000256" key="5">
    <source>
        <dbReference type="RuleBase" id="RU361196"/>
    </source>
</evidence>
<dbReference type="GO" id="GO:0030979">
    <property type="term" value="P:alpha-glucan biosynthetic process"/>
    <property type="evidence" value="ECO:0007669"/>
    <property type="project" value="InterPro"/>
</dbReference>
<dbReference type="SUPFAM" id="SSF88713">
    <property type="entry name" value="Glycoside hydrolase/deacetylase"/>
    <property type="match status" value="1"/>
</dbReference>
<dbReference type="RefSeq" id="WP_068549984.1">
    <property type="nucleotide sequence ID" value="NZ_AP013035.1"/>
</dbReference>
<dbReference type="InterPro" id="IPR015293">
    <property type="entry name" value="BE_C"/>
</dbReference>
<dbReference type="SUPFAM" id="SSF88688">
    <property type="entry name" value="Families 57/38 glycoside transferase middle domain"/>
    <property type="match status" value="1"/>
</dbReference>
<dbReference type="STRING" id="1298851.TST_1205"/>
<keyword evidence="9" id="KW-1185">Reference proteome</keyword>
<dbReference type="InterPro" id="IPR004300">
    <property type="entry name" value="Glyco_hydro_57_N"/>
</dbReference>
<feature type="binding site" evidence="4">
    <location>
        <position position="408"/>
    </location>
    <ligand>
        <name>substrate</name>
    </ligand>
</feature>
<feature type="domain" description="Glycoside hydrolase family 57 N-terminal" evidence="6">
    <location>
        <begin position="10"/>
        <end position="335"/>
    </location>
</feature>
<feature type="active site" description="Proton donor" evidence="3">
    <location>
        <position position="355"/>
    </location>
</feature>
<dbReference type="GO" id="GO:0016787">
    <property type="term" value="F:hydrolase activity"/>
    <property type="evidence" value="ECO:0007669"/>
    <property type="project" value="UniProtKB-KW"/>
</dbReference>
<protein>
    <submittedName>
        <fullName evidence="8">Glycoside hydrolase, family 57</fullName>
    </submittedName>
</protein>